<dbReference type="eggNOG" id="COG3158">
    <property type="taxonomic scope" value="Bacteria"/>
</dbReference>
<dbReference type="InterPro" id="IPR053951">
    <property type="entry name" value="K_trans_N"/>
</dbReference>
<dbReference type="Pfam" id="PF22776">
    <property type="entry name" value="K_trans_C"/>
    <property type="match status" value="1"/>
</dbReference>
<keyword evidence="11 12" id="KW-0472">Membrane</keyword>
<dbReference type="EMBL" id="BATJ01000006">
    <property type="protein sequence ID" value="GAD67198.1"/>
    <property type="molecule type" value="Genomic_DNA"/>
</dbReference>
<keyword evidence="3 12" id="KW-0813">Transport</keyword>
<evidence type="ECO:0000256" key="5">
    <source>
        <dbReference type="ARBA" id="ARBA00022538"/>
    </source>
</evidence>
<feature type="transmembrane region" description="Helical" evidence="12">
    <location>
        <begin position="363"/>
        <end position="389"/>
    </location>
</feature>
<evidence type="ECO:0000256" key="9">
    <source>
        <dbReference type="ARBA" id="ARBA00022989"/>
    </source>
</evidence>
<dbReference type="RefSeq" id="WP_021705173.1">
    <property type="nucleotide sequence ID" value="NZ_BATJ01000006.1"/>
</dbReference>
<evidence type="ECO:0000256" key="2">
    <source>
        <dbReference type="ARBA" id="ARBA00007019"/>
    </source>
</evidence>
<dbReference type="STRING" id="1219065.VPR01S_06_02170"/>
<comment type="subcellular location">
    <subcellularLocation>
        <location evidence="12">Cell membrane</location>
        <topology evidence="12">Multi-pass membrane protein</topology>
    </subcellularLocation>
    <subcellularLocation>
        <location evidence="1">Membrane</location>
        <topology evidence="1">Multi-pass membrane protein</topology>
    </subcellularLocation>
</comment>
<evidence type="ECO:0000256" key="6">
    <source>
        <dbReference type="ARBA" id="ARBA00022692"/>
    </source>
</evidence>
<feature type="domain" description="K+ potassium transporter integral membrane" evidence="13">
    <location>
        <begin position="12"/>
        <end position="452"/>
    </location>
</feature>
<dbReference type="InterPro" id="IPR023051">
    <property type="entry name" value="Kup"/>
</dbReference>
<feature type="domain" description="K+ potassium transporter C-terminal" evidence="14">
    <location>
        <begin position="472"/>
        <end position="618"/>
    </location>
</feature>
<evidence type="ECO:0000256" key="8">
    <source>
        <dbReference type="ARBA" id="ARBA00022958"/>
    </source>
</evidence>
<comment type="caution">
    <text evidence="15">The sequence shown here is derived from an EMBL/GenBank/DDBJ whole genome shotgun (WGS) entry which is preliminary data.</text>
</comment>
<evidence type="ECO:0000256" key="4">
    <source>
        <dbReference type="ARBA" id="ARBA00022475"/>
    </source>
</evidence>
<evidence type="ECO:0000256" key="1">
    <source>
        <dbReference type="ARBA" id="ARBA00004141"/>
    </source>
</evidence>
<evidence type="ECO:0000313" key="15">
    <source>
        <dbReference type="EMBL" id="GAD67198.1"/>
    </source>
</evidence>
<keyword evidence="4 12" id="KW-1003">Cell membrane</keyword>
<feature type="transmembrane region" description="Helical" evidence="12">
    <location>
        <begin position="97"/>
        <end position="118"/>
    </location>
</feature>
<organism evidence="15 16">
    <name type="scientific">Vibrio proteolyticus NBRC 13287</name>
    <dbReference type="NCBI Taxonomy" id="1219065"/>
    <lineage>
        <taxon>Bacteria</taxon>
        <taxon>Pseudomonadati</taxon>
        <taxon>Pseudomonadota</taxon>
        <taxon>Gammaproteobacteria</taxon>
        <taxon>Vibrionales</taxon>
        <taxon>Vibrionaceae</taxon>
        <taxon>Vibrio</taxon>
    </lineage>
</organism>
<comment type="catalytic activity">
    <reaction evidence="12">
        <text>K(+)(in) + H(+)(in) = K(+)(out) + H(+)(out)</text>
        <dbReference type="Rhea" id="RHEA:28490"/>
        <dbReference type="ChEBI" id="CHEBI:15378"/>
        <dbReference type="ChEBI" id="CHEBI:29103"/>
    </reaction>
</comment>
<evidence type="ECO:0000256" key="11">
    <source>
        <dbReference type="ARBA" id="ARBA00023136"/>
    </source>
</evidence>
<feature type="transmembrane region" description="Helical" evidence="12">
    <location>
        <begin position="49"/>
        <end position="69"/>
    </location>
</feature>
<dbReference type="GO" id="GO:0015079">
    <property type="term" value="F:potassium ion transmembrane transporter activity"/>
    <property type="evidence" value="ECO:0007669"/>
    <property type="project" value="UniProtKB-UniRule"/>
</dbReference>
<dbReference type="GO" id="GO:0015293">
    <property type="term" value="F:symporter activity"/>
    <property type="evidence" value="ECO:0007669"/>
    <property type="project" value="UniProtKB-UniRule"/>
</dbReference>
<dbReference type="Pfam" id="PF02705">
    <property type="entry name" value="K_trans"/>
    <property type="match status" value="1"/>
</dbReference>
<feature type="transmembrane region" description="Helical" evidence="12">
    <location>
        <begin position="138"/>
        <end position="156"/>
    </location>
</feature>
<evidence type="ECO:0000259" key="14">
    <source>
        <dbReference type="Pfam" id="PF22776"/>
    </source>
</evidence>
<gene>
    <name evidence="12 15" type="primary">kup</name>
    <name evidence="15" type="ORF">VPR01S_06_02170</name>
</gene>
<dbReference type="PANTHER" id="PTHR30540:SF79">
    <property type="entry name" value="LOW AFFINITY POTASSIUM TRANSPORT SYSTEM PROTEIN KUP"/>
    <property type="match status" value="1"/>
</dbReference>
<keyword evidence="8 12" id="KW-0630">Potassium</keyword>
<keyword evidence="5 12" id="KW-0633">Potassium transport</keyword>
<evidence type="ECO:0000256" key="7">
    <source>
        <dbReference type="ARBA" id="ARBA00022847"/>
    </source>
</evidence>
<keyword evidence="10 12" id="KW-0406">Ion transport</keyword>
<keyword evidence="6 12" id="KW-0812">Transmembrane</keyword>
<accession>U3BKP4</accession>
<feature type="transmembrane region" description="Helical" evidence="12">
    <location>
        <begin position="396"/>
        <end position="416"/>
    </location>
</feature>
<feature type="transmembrane region" description="Helical" evidence="12">
    <location>
        <begin position="422"/>
        <end position="439"/>
    </location>
</feature>
<name>U3BKP4_VIBPR</name>
<feature type="transmembrane region" description="Helical" evidence="12">
    <location>
        <begin position="284"/>
        <end position="310"/>
    </location>
</feature>
<protein>
    <recommendedName>
        <fullName evidence="12">Probable potassium transport system protein Kup</fullName>
    </recommendedName>
</protein>
<comment type="similarity">
    <text evidence="2 12">Belongs to the HAK/KUP transporter (TC 2.A.72) family.</text>
</comment>
<evidence type="ECO:0000256" key="3">
    <source>
        <dbReference type="ARBA" id="ARBA00022448"/>
    </source>
</evidence>
<proteinExistence type="inferred from homology"/>
<reference evidence="15 16" key="1">
    <citation type="submission" date="2013-09" db="EMBL/GenBank/DDBJ databases">
        <title>Whole genome shotgun sequence of Vibrio proteolyticus NBRC 13287.</title>
        <authorList>
            <person name="Isaki S."/>
            <person name="Hosoyama A."/>
            <person name="Numata M."/>
            <person name="Hashimoto M."/>
            <person name="Hosoyama Y."/>
            <person name="Tsuchikane K."/>
            <person name="Noguchi M."/>
            <person name="Hirakata S."/>
            <person name="Ichikawa N."/>
            <person name="Ohji S."/>
            <person name="Yamazoe A."/>
            <person name="Fujita N."/>
        </authorList>
    </citation>
    <scope>NUCLEOTIDE SEQUENCE [LARGE SCALE GENOMIC DNA]</scope>
    <source>
        <strain evidence="15 16">NBRC 13287</strain>
    </source>
</reference>
<sequence length="620" mass="68490">MKYNQQSKVPLAVLAIGIVYGDIGTSPLYAVKEVFFGSHPIAVTPDNVFGVLSLVFWAFVLIVSLKYLLVVTRASQNGEGGILTLCAIAQRHAPAKLSYAVLLLGLLASGFFFGEAVITPAVSVLSAVEGIAVVEADLAPYIMPVAIVIIVCLFAVQSYGTERIGRAFAPIMLLWFMTLALLGVKAIGQYPAILHALNPSYAVDFILSHSRTGLTTLGLVVLSITGVEALYADMGHFGIKPIRKAWFALVMPALLLNYFGQGAYLLSSPEFGNQPFYNLVSKQWLWPLITLATLAAIIASQAVISGIFSLTRQAMNYGYLPALKIEHTSARSQGQIYVPFANTLLCIVVLFVMVRFQSSANLAAAYGIAVTAIMLISSLLTLVVAYYGWQWSLYRVVAFGCVFISLDLVLLSATLTKFTHGGWLPMVIGGGLFTVMYIWQQQRSKLILTEKSELSLVALSSSLDSEAIRRAPGTAVYLSRETHHVPRSLLHNLKYNKTLHERNVILTFQYESIPQVHPCKRAEITQLSDSFWQVLIRVGYQEFPDTEQLTHSCALKDLYLHPQETVFLMSSERIKSKGGSVWHEVKVRVFILMSKHALRTSERLRIPSDRLIEMGVYREL</sequence>
<dbReference type="GO" id="GO:0005886">
    <property type="term" value="C:plasma membrane"/>
    <property type="evidence" value="ECO:0007669"/>
    <property type="project" value="UniProtKB-SubCell"/>
</dbReference>
<dbReference type="InterPro" id="IPR053952">
    <property type="entry name" value="K_trans_C"/>
</dbReference>
<dbReference type="HAMAP" id="MF_01522">
    <property type="entry name" value="Kup"/>
    <property type="match status" value="1"/>
</dbReference>
<feature type="transmembrane region" description="Helical" evidence="12">
    <location>
        <begin position="168"/>
        <end position="193"/>
    </location>
</feature>
<dbReference type="AlphaFoldDB" id="U3BKP4"/>
<evidence type="ECO:0000256" key="10">
    <source>
        <dbReference type="ARBA" id="ARBA00023065"/>
    </source>
</evidence>
<keyword evidence="7 12" id="KW-0769">Symport</keyword>
<comment type="function">
    <text evidence="12">Transport of potassium into the cell. Likely operates as a K(+):H(+) symporter.</text>
</comment>
<keyword evidence="9 12" id="KW-1133">Transmembrane helix</keyword>
<dbReference type="Proteomes" id="UP000016570">
    <property type="component" value="Unassembled WGS sequence"/>
</dbReference>
<evidence type="ECO:0000313" key="16">
    <source>
        <dbReference type="Proteomes" id="UP000016570"/>
    </source>
</evidence>
<feature type="transmembrane region" description="Helical" evidence="12">
    <location>
        <begin position="245"/>
        <end position="264"/>
    </location>
</feature>
<dbReference type="PANTHER" id="PTHR30540">
    <property type="entry name" value="OSMOTIC STRESS POTASSIUM TRANSPORTER"/>
    <property type="match status" value="1"/>
</dbReference>
<feature type="transmembrane region" description="Helical" evidence="12">
    <location>
        <begin position="9"/>
        <end position="29"/>
    </location>
</feature>
<feature type="transmembrane region" description="Helical" evidence="12">
    <location>
        <begin position="213"/>
        <end position="233"/>
    </location>
</feature>
<dbReference type="InterPro" id="IPR003855">
    <property type="entry name" value="K+_transporter"/>
</dbReference>
<evidence type="ECO:0000256" key="12">
    <source>
        <dbReference type="HAMAP-Rule" id="MF_01522"/>
    </source>
</evidence>
<feature type="transmembrane region" description="Helical" evidence="12">
    <location>
        <begin position="336"/>
        <end position="357"/>
    </location>
</feature>
<keyword evidence="16" id="KW-1185">Reference proteome</keyword>
<evidence type="ECO:0000259" key="13">
    <source>
        <dbReference type="Pfam" id="PF02705"/>
    </source>
</evidence>